<gene>
    <name evidence="1" type="ORF">KDL28_14295</name>
</gene>
<organism evidence="1 2">
    <name type="scientific">Pseudonocardia humida</name>
    <dbReference type="NCBI Taxonomy" id="2800819"/>
    <lineage>
        <taxon>Bacteria</taxon>
        <taxon>Bacillati</taxon>
        <taxon>Actinomycetota</taxon>
        <taxon>Actinomycetes</taxon>
        <taxon>Pseudonocardiales</taxon>
        <taxon>Pseudonocardiaceae</taxon>
        <taxon>Pseudonocardia</taxon>
    </lineage>
</organism>
<evidence type="ECO:0000313" key="2">
    <source>
        <dbReference type="Proteomes" id="UP001165283"/>
    </source>
</evidence>
<dbReference type="RefSeq" id="WP_252438753.1">
    <property type="nucleotide sequence ID" value="NZ_JAGSOV010000033.1"/>
</dbReference>
<sequence>MERVWRALDDGSRTALTSGLAPTDLQTLLLDVARSRAGRVVPARVVRRWREDRFVRPSAHDPRALSRLEARLWELLPGRFAGVELSPVAPLGTCSAVATVDQNQVVSTVRGSEVVSDPTNALAVEAAVRRSSGPRTGRVDLACVHRVLRAQRFDGPGRSAHFRLFALVSSARDRGSGTAQAEMLADHLRFWARVLDEFVPHLGPWLTFTGFGPSALAERFADTVHPAVAGSARVVELRADPARTQGAGYYDDAAIGLRARDGEEIDLGDGGTTDWTAKLLGDAKERCVTSCVSTERLLSLSEPRDPVGRP</sequence>
<dbReference type="Proteomes" id="UP001165283">
    <property type="component" value="Unassembled WGS sequence"/>
</dbReference>
<keyword evidence="2" id="KW-1185">Reference proteome</keyword>
<reference evidence="1" key="1">
    <citation type="submission" date="2021-04" db="EMBL/GenBank/DDBJ databases">
        <title>Pseudonocardia sp. nov., isolated from sandy soil of mangrove forest.</title>
        <authorList>
            <person name="Zan Z."/>
            <person name="Huang R."/>
            <person name="Liu W."/>
        </authorList>
    </citation>
    <scope>NUCLEOTIDE SEQUENCE</scope>
    <source>
        <strain evidence="1">S2-4</strain>
    </source>
</reference>
<protein>
    <submittedName>
        <fullName evidence="1">Uncharacterized protein</fullName>
    </submittedName>
</protein>
<comment type="caution">
    <text evidence="1">The sequence shown here is derived from an EMBL/GenBank/DDBJ whole genome shotgun (WGS) entry which is preliminary data.</text>
</comment>
<name>A0ABT0ZZR2_9PSEU</name>
<proteinExistence type="predicted"/>
<dbReference type="EMBL" id="JAGSOV010000033">
    <property type="protein sequence ID" value="MCO1656227.1"/>
    <property type="molecule type" value="Genomic_DNA"/>
</dbReference>
<accession>A0ABT0ZZR2</accession>
<evidence type="ECO:0000313" key="1">
    <source>
        <dbReference type="EMBL" id="MCO1656227.1"/>
    </source>
</evidence>